<dbReference type="EMBL" id="CP101509">
    <property type="protein sequence ID" value="UTV30564.1"/>
    <property type="molecule type" value="Genomic_DNA"/>
</dbReference>
<organism evidence="3 4">
    <name type="scientific">Photobacterium atrarenae</name>
    <dbReference type="NCBI Taxonomy" id="865757"/>
    <lineage>
        <taxon>Bacteria</taxon>
        <taxon>Pseudomonadati</taxon>
        <taxon>Pseudomonadota</taxon>
        <taxon>Gammaproteobacteria</taxon>
        <taxon>Vibrionales</taxon>
        <taxon>Vibrionaceae</taxon>
        <taxon>Photobacterium</taxon>
    </lineage>
</organism>
<dbReference type="PANTHER" id="PTHR34821:SF2">
    <property type="entry name" value="INNER MEMBRANE PROTEIN YDCZ"/>
    <property type="match status" value="1"/>
</dbReference>
<keyword evidence="4" id="KW-1185">Reference proteome</keyword>
<dbReference type="Pfam" id="PF04657">
    <property type="entry name" value="DMT_YdcZ"/>
    <property type="match status" value="1"/>
</dbReference>
<dbReference type="Proteomes" id="UP001057998">
    <property type="component" value="Chromosome 2"/>
</dbReference>
<protein>
    <submittedName>
        <fullName evidence="3">DMT family transporter</fullName>
    </submittedName>
</protein>
<gene>
    <name evidence="3" type="ORF">NNL38_18540</name>
</gene>
<name>A0ABY5GPF6_9GAMM</name>
<feature type="transmembrane region" description="Helical" evidence="2">
    <location>
        <begin position="70"/>
        <end position="90"/>
    </location>
</feature>
<feature type="transmembrane region" description="Helical" evidence="2">
    <location>
        <begin position="166"/>
        <end position="184"/>
    </location>
</feature>
<evidence type="ECO:0000256" key="2">
    <source>
        <dbReference type="SAM" id="Phobius"/>
    </source>
</evidence>
<sequence>MKSHSVSLDPKHPGATSLVSNHSGVQHPNADRLGPKNVVLALTGGITLASMIAINSYLATYSSPLLASWLAHGVGVVTSLILVVGANLWHRTRLGLTMVAGVPFWAYLGGIPGALTVILAAVTVNSPLGLSGTIALIMAGQVLFGLFSDALGWFGLPKRAIKRGDGAVLLLIALGGVLILFGGHGQ</sequence>
<keyword evidence="2" id="KW-1133">Transmembrane helix</keyword>
<feature type="transmembrane region" description="Helical" evidence="2">
    <location>
        <begin position="134"/>
        <end position="154"/>
    </location>
</feature>
<reference evidence="3" key="1">
    <citation type="submission" date="2022-07" db="EMBL/GenBank/DDBJ databases">
        <title>Genome sequencing of Photobacterium atrarenae GJH2-4.</title>
        <authorList>
            <person name="Park S.-J."/>
        </authorList>
    </citation>
    <scope>NUCLEOTIDE SEQUENCE</scope>
    <source>
        <strain evidence="3">GJH2-4</strain>
    </source>
</reference>
<dbReference type="InterPro" id="IPR006750">
    <property type="entry name" value="YdcZ"/>
</dbReference>
<feature type="transmembrane region" description="Helical" evidence="2">
    <location>
        <begin position="38"/>
        <end position="58"/>
    </location>
</feature>
<feature type="region of interest" description="Disordered" evidence="1">
    <location>
        <begin position="1"/>
        <end position="30"/>
    </location>
</feature>
<dbReference type="PANTHER" id="PTHR34821">
    <property type="entry name" value="INNER MEMBRANE PROTEIN YDCZ"/>
    <property type="match status" value="1"/>
</dbReference>
<evidence type="ECO:0000313" key="3">
    <source>
        <dbReference type="EMBL" id="UTV30564.1"/>
    </source>
</evidence>
<proteinExistence type="predicted"/>
<dbReference type="RefSeq" id="WP_255391924.1">
    <property type="nucleotide sequence ID" value="NZ_CP101509.1"/>
</dbReference>
<keyword evidence="2" id="KW-0472">Membrane</keyword>
<accession>A0ABY5GPF6</accession>
<feature type="transmembrane region" description="Helical" evidence="2">
    <location>
        <begin position="102"/>
        <end position="122"/>
    </location>
</feature>
<evidence type="ECO:0000256" key="1">
    <source>
        <dbReference type="SAM" id="MobiDB-lite"/>
    </source>
</evidence>
<keyword evidence="2" id="KW-0812">Transmembrane</keyword>
<feature type="compositionally biased region" description="Polar residues" evidence="1">
    <location>
        <begin position="17"/>
        <end position="26"/>
    </location>
</feature>
<evidence type="ECO:0000313" key="4">
    <source>
        <dbReference type="Proteomes" id="UP001057998"/>
    </source>
</evidence>